<dbReference type="EMBL" id="JAUIQD010000004">
    <property type="protein sequence ID" value="KAK3352434.1"/>
    <property type="molecule type" value="Genomic_DNA"/>
</dbReference>
<dbReference type="Proteomes" id="UP001275084">
    <property type="component" value="Unassembled WGS sequence"/>
</dbReference>
<evidence type="ECO:0000313" key="10">
    <source>
        <dbReference type="EMBL" id="KAK3352434.1"/>
    </source>
</evidence>
<dbReference type="AlphaFoldDB" id="A0AAJ0MDT3"/>
<feature type="transmembrane region" description="Helical" evidence="8">
    <location>
        <begin position="158"/>
        <end position="178"/>
    </location>
</feature>
<evidence type="ECO:0000256" key="5">
    <source>
        <dbReference type="ARBA" id="ARBA00022989"/>
    </source>
</evidence>
<protein>
    <submittedName>
        <fullName evidence="10">Amino acid permease-domain-containing protein</fullName>
    </submittedName>
</protein>
<feature type="transmembrane region" description="Helical" evidence="8">
    <location>
        <begin position="113"/>
        <end position="137"/>
    </location>
</feature>
<keyword evidence="2" id="KW-0813">Transport</keyword>
<keyword evidence="6 8" id="KW-0472">Membrane</keyword>
<dbReference type="GO" id="GO:0015171">
    <property type="term" value="F:amino acid transmembrane transporter activity"/>
    <property type="evidence" value="ECO:0007669"/>
    <property type="project" value="TreeGrafter"/>
</dbReference>
<feature type="transmembrane region" description="Helical" evidence="8">
    <location>
        <begin position="487"/>
        <end position="510"/>
    </location>
</feature>
<dbReference type="InterPro" id="IPR004840">
    <property type="entry name" value="Amino_acid_permease_CS"/>
</dbReference>
<evidence type="ECO:0000256" key="2">
    <source>
        <dbReference type="ARBA" id="ARBA00022448"/>
    </source>
</evidence>
<feature type="transmembrane region" description="Helical" evidence="8">
    <location>
        <begin position="304"/>
        <end position="325"/>
    </location>
</feature>
<keyword evidence="11" id="KW-1185">Reference proteome</keyword>
<feature type="transmembrane region" description="Helical" evidence="8">
    <location>
        <begin position="553"/>
        <end position="572"/>
    </location>
</feature>
<comment type="subcellular location">
    <subcellularLocation>
        <location evidence="1">Membrane</location>
        <topology evidence="1">Multi-pass membrane protein</topology>
    </subcellularLocation>
</comment>
<dbReference type="GO" id="GO:0016020">
    <property type="term" value="C:membrane"/>
    <property type="evidence" value="ECO:0007669"/>
    <property type="project" value="UniProtKB-SubCell"/>
</dbReference>
<reference evidence="10" key="1">
    <citation type="journal article" date="2023" name="Mol. Phylogenet. Evol.">
        <title>Genome-scale phylogeny and comparative genomics of the fungal order Sordariales.</title>
        <authorList>
            <person name="Hensen N."/>
            <person name="Bonometti L."/>
            <person name="Westerberg I."/>
            <person name="Brannstrom I.O."/>
            <person name="Guillou S."/>
            <person name="Cros-Aarteil S."/>
            <person name="Calhoun S."/>
            <person name="Haridas S."/>
            <person name="Kuo A."/>
            <person name="Mondo S."/>
            <person name="Pangilinan J."/>
            <person name="Riley R."/>
            <person name="LaButti K."/>
            <person name="Andreopoulos B."/>
            <person name="Lipzen A."/>
            <person name="Chen C."/>
            <person name="Yan M."/>
            <person name="Daum C."/>
            <person name="Ng V."/>
            <person name="Clum A."/>
            <person name="Steindorff A."/>
            <person name="Ohm R.A."/>
            <person name="Martin F."/>
            <person name="Silar P."/>
            <person name="Natvig D.O."/>
            <person name="Lalanne C."/>
            <person name="Gautier V."/>
            <person name="Ament-Velasquez S.L."/>
            <person name="Kruys A."/>
            <person name="Hutchinson M.I."/>
            <person name="Powell A.J."/>
            <person name="Barry K."/>
            <person name="Miller A.N."/>
            <person name="Grigoriev I.V."/>
            <person name="Debuchy R."/>
            <person name="Gladieux P."/>
            <person name="Hiltunen Thoren M."/>
            <person name="Johannesson H."/>
        </authorList>
    </citation>
    <scope>NUCLEOTIDE SEQUENCE</scope>
    <source>
        <strain evidence="10">CBS 955.72</strain>
    </source>
</reference>
<evidence type="ECO:0000256" key="3">
    <source>
        <dbReference type="ARBA" id="ARBA00022692"/>
    </source>
</evidence>
<evidence type="ECO:0000256" key="8">
    <source>
        <dbReference type="SAM" id="Phobius"/>
    </source>
</evidence>
<dbReference type="PROSITE" id="PS00218">
    <property type="entry name" value="AMINO_ACID_PERMEASE_1"/>
    <property type="match status" value="1"/>
</dbReference>
<evidence type="ECO:0000259" key="9">
    <source>
        <dbReference type="Pfam" id="PF00324"/>
    </source>
</evidence>
<evidence type="ECO:0000256" key="6">
    <source>
        <dbReference type="ARBA" id="ARBA00023136"/>
    </source>
</evidence>
<feature type="transmembrane region" description="Helical" evidence="8">
    <location>
        <begin position="212"/>
        <end position="231"/>
    </location>
</feature>
<keyword evidence="4" id="KW-0029">Amino-acid transport</keyword>
<reference evidence="10" key="2">
    <citation type="submission" date="2023-06" db="EMBL/GenBank/DDBJ databases">
        <authorList>
            <consortium name="Lawrence Berkeley National Laboratory"/>
            <person name="Haridas S."/>
            <person name="Hensen N."/>
            <person name="Bonometti L."/>
            <person name="Westerberg I."/>
            <person name="Brannstrom I.O."/>
            <person name="Guillou S."/>
            <person name="Cros-Aarteil S."/>
            <person name="Calhoun S."/>
            <person name="Kuo A."/>
            <person name="Mondo S."/>
            <person name="Pangilinan J."/>
            <person name="Riley R."/>
            <person name="Labutti K."/>
            <person name="Andreopoulos B."/>
            <person name="Lipzen A."/>
            <person name="Chen C."/>
            <person name="Yanf M."/>
            <person name="Daum C."/>
            <person name="Ng V."/>
            <person name="Clum A."/>
            <person name="Steindorff A."/>
            <person name="Ohm R."/>
            <person name="Martin F."/>
            <person name="Silar P."/>
            <person name="Natvig D."/>
            <person name="Lalanne C."/>
            <person name="Gautier V."/>
            <person name="Ament-Velasquez S.L."/>
            <person name="Kruys A."/>
            <person name="Hutchinson M.I."/>
            <person name="Powell A.J."/>
            <person name="Barry K."/>
            <person name="Miller A.N."/>
            <person name="Grigoriev I.V."/>
            <person name="Debuchy R."/>
            <person name="Gladieux P."/>
            <person name="Thoren M.H."/>
            <person name="Johannesson H."/>
        </authorList>
    </citation>
    <scope>NUCLEOTIDE SEQUENCE</scope>
    <source>
        <strain evidence="10">CBS 955.72</strain>
    </source>
</reference>
<dbReference type="PANTHER" id="PTHR43341">
    <property type="entry name" value="AMINO ACID PERMEASE"/>
    <property type="match status" value="1"/>
</dbReference>
<evidence type="ECO:0000256" key="7">
    <source>
        <dbReference type="SAM" id="MobiDB-lite"/>
    </source>
</evidence>
<dbReference type="Gene3D" id="1.20.1740.10">
    <property type="entry name" value="Amino acid/polyamine transporter I"/>
    <property type="match status" value="1"/>
</dbReference>
<feature type="transmembrane region" description="Helical" evidence="8">
    <location>
        <begin position="346"/>
        <end position="363"/>
    </location>
</feature>
<evidence type="ECO:0000256" key="1">
    <source>
        <dbReference type="ARBA" id="ARBA00004141"/>
    </source>
</evidence>
<feature type="transmembrane region" description="Helical" evidence="8">
    <location>
        <begin position="455"/>
        <end position="475"/>
    </location>
</feature>
<name>A0AAJ0MDT3_9PEZI</name>
<sequence length="679" mass="75750">MANQAPAMETSEYRNPFPAYPTYPQYGVQVDHNNTGGYRPPANLNGDQSSDTSPKPVLAGGDGPARPDGPDTELWPDLRERHVNMIGFSMTLGVGLFLSSGKVIFIAGPGLAVIAYLLTGSLMWSTMASMGEMTALFPVKGPTYEFVRRFIDESVGLACAWMLWLSCVIVAAAEILAVTEMFKFQVDPDYLESVGYPEKTVEWKAGLDADPALWVGIFLLVELIINLVPVRIYGRIEYVFGCAKICFIVALILINTILNARQEGHESRFWTYQYPYGFSTREFIVKAPVDGDPVVWKGSLGTVAALWTAMVTSFWSLMGWDVILLTAPENHDLAREETVKLSSRKIALRVMLLYALAVFTVGLNVPYDDEGLRNLTINGITGGHTSAFVLAAIRGHVRFLPHFLNGFFIFSATTTGINSLYASSRLLHAIASLRDAWPRWGWVQSIRSRLEHTRLGVPMNAVFASWSVAFLAFLSTKPQSAEILGRLTTVASTATLIVYALNCYTFLLFFNELEHVVAGDRDTELHITGSPELRNQYRRSHNRRYPYHSHGQWLRALYGMVFSVLMIFFQGWRSVVPPFSASDFVASYISIAIFLVLTAAYFFKTRGFDPAGWHIRAERFDGLGSIGPVVVSDPHDPRRPACSICGMAHRRGQIVWPEGQGQYGQKSLAVLEWVWTWMK</sequence>
<dbReference type="PANTHER" id="PTHR43341:SF35">
    <property type="entry name" value="ACID TRANSPORTER, PUTATIVE-RELATED"/>
    <property type="match status" value="1"/>
</dbReference>
<feature type="domain" description="Amino acid permease/ SLC12A" evidence="9">
    <location>
        <begin position="82"/>
        <end position="510"/>
    </location>
</feature>
<dbReference type="InterPro" id="IPR050524">
    <property type="entry name" value="APC_YAT"/>
</dbReference>
<organism evidence="10 11">
    <name type="scientific">Lasiosphaeria hispida</name>
    <dbReference type="NCBI Taxonomy" id="260671"/>
    <lineage>
        <taxon>Eukaryota</taxon>
        <taxon>Fungi</taxon>
        <taxon>Dikarya</taxon>
        <taxon>Ascomycota</taxon>
        <taxon>Pezizomycotina</taxon>
        <taxon>Sordariomycetes</taxon>
        <taxon>Sordariomycetidae</taxon>
        <taxon>Sordariales</taxon>
        <taxon>Lasiosphaeriaceae</taxon>
        <taxon>Lasiosphaeria</taxon>
    </lineage>
</organism>
<proteinExistence type="predicted"/>
<keyword evidence="5 8" id="KW-1133">Transmembrane helix</keyword>
<evidence type="ECO:0000256" key="4">
    <source>
        <dbReference type="ARBA" id="ARBA00022970"/>
    </source>
</evidence>
<feature type="transmembrane region" description="Helical" evidence="8">
    <location>
        <begin position="238"/>
        <end position="258"/>
    </location>
</feature>
<dbReference type="InterPro" id="IPR004841">
    <property type="entry name" value="AA-permease/SLC12A_dom"/>
</dbReference>
<feature type="transmembrane region" description="Helical" evidence="8">
    <location>
        <begin position="584"/>
        <end position="603"/>
    </location>
</feature>
<evidence type="ECO:0000313" key="11">
    <source>
        <dbReference type="Proteomes" id="UP001275084"/>
    </source>
</evidence>
<gene>
    <name evidence="10" type="ORF">B0T25DRAFT_567715</name>
</gene>
<comment type="caution">
    <text evidence="10">The sequence shown here is derived from an EMBL/GenBank/DDBJ whole genome shotgun (WGS) entry which is preliminary data.</text>
</comment>
<feature type="region of interest" description="Disordered" evidence="7">
    <location>
        <begin position="1"/>
        <end position="74"/>
    </location>
</feature>
<keyword evidence="3 8" id="KW-0812">Transmembrane</keyword>
<dbReference type="Pfam" id="PF00324">
    <property type="entry name" value="AA_permease"/>
    <property type="match status" value="1"/>
</dbReference>
<accession>A0AAJ0MDT3</accession>